<proteinExistence type="predicted"/>
<name>A0A8S5MRJ9_9CAUD</name>
<protein>
    <submittedName>
        <fullName evidence="1">Uncharacterized protein</fullName>
    </submittedName>
</protein>
<accession>A0A8S5MRJ9</accession>
<reference evidence="1" key="1">
    <citation type="journal article" date="2021" name="Proc. Natl. Acad. Sci. U.S.A.">
        <title>A Catalog of Tens of Thousands of Viruses from Human Metagenomes Reveals Hidden Associations with Chronic Diseases.</title>
        <authorList>
            <person name="Tisza M.J."/>
            <person name="Buck C.B."/>
        </authorList>
    </citation>
    <scope>NUCLEOTIDE SEQUENCE</scope>
    <source>
        <strain evidence="1">Ctouo22</strain>
    </source>
</reference>
<evidence type="ECO:0000313" key="1">
    <source>
        <dbReference type="EMBL" id="DAD84926.1"/>
    </source>
</evidence>
<organism evidence="1">
    <name type="scientific">Siphoviridae sp. ctouo22</name>
    <dbReference type="NCBI Taxonomy" id="2826463"/>
    <lineage>
        <taxon>Viruses</taxon>
        <taxon>Duplodnaviria</taxon>
        <taxon>Heunggongvirae</taxon>
        <taxon>Uroviricota</taxon>
        <taxon>Caudoviricetes</taxon>
    </lineage>
</organism>
<dbReference type="EMBL" id="BK014969">
    <property type="protein sequence ID" value="DAD84926.1"/>
    <property type="molecule type" value="Genomic_DNA"/>
</dbReference>
<sequence length="53" mass="6170">MAVIKTIKNESGGIIRIHDDYCKDNTPEDNQRIVDECSKIILDYYRRKEANLA</sequence>